<dbReference type="InterPro" id="IPR036569">
    <property type="entry name" value="RpiB_LacA_LacB_sf"/>
</dbReference>
<dbReference type="AlphaFoldDB" id="A0A382YQF0"/>
<dbReference type="EMBL" id="UINC01177217">
    <property type="protein sequence ID" value="SVD84738.1"/>
    <property type="molecule type" value="Genomic_DNA"/>
</dbReference>
<organism evidence="1">
    <name type="scientific">marine metagenome</name>
    <dbReference type="NCBI Taxonomy" id="408172"/>
    <lineage>
        <taxon>unclassified sequences</taxon>
        <taxon>metagenomes</taxon>
        <taxon>ecological metagenomes</taxon>
    </lineage>
</organism>
<evidence type="ECO:0000313" key="1">
    <source>
        <dbReference type="EMBL" id="SVD84738.1"/>
    </source>
</evidence>
<dbReference type="Pfam" id="PF02502">
    <property type="entry name" value="LacAB_rpiB"/>
    <property type="match status" value="1"/>
</dbReference>
<feature type="non-terminal residue" evidence="1">
    <location>
        <position position="102"/>
    </location>
</feature>
<reference evidence="1" key="1">
    <citation type="submission" date="2018-05" db="EMBL/GenBank/DDBJ databases">
        <authorList>
            <person name="Lanie J.A."/>
            <person name="Ng W.-L."/>
            <person name="Kazmierczak K.M."/>
            <person name="Andrzejewski T.M."/>
            <person name="Davidsen T.M."/>
            <person name="Wayne K.J."/>
            <person name="Tettelin H."/>
            <person name="Glass J.I."/>
            <person name="Rusch D."/>
            <person name="Podicherti R."/>
            <person name="Tsui H.-C.T."/>
            <person name="Winkler M.E."/>
        </authorList>
    </citation>
    <scope>NUCLEOTIDE SEQUENCE</scope>
</reference>
<dbReference type="GO" id="GO:0019316">
    <property type="term" value="P:D-allose catabolic process"/>
    <property type="evidence" value="ECO:0007669"/>
    <property type="project" value="TreeGrafter"/>
</dbReference>
<dbReference type="SUPFAM" id="SSF89623">
    <property type="entry name" value="Ribose/Galactose isomerase RpiB/AlsB"/>
    <property type="match status" value="1"/>
</dbReference>
<dbReference type="PANTHER" id="PTHR30345:SF0">
    <property type="entry name" value="DNA DAMAGE-REPAIR_TOLERATION PROTEIN DRT102"/>
    <property type="match status" value="1"/>
</dbReference>
<dbReference type="GO" id="GO:0009052">
    <property type="term" value="P:pentose-phosphate shunt, non-oxidative branch"/>
    <property type="evidence" value="ECO:0007669"/>
    <property type="project" value="TreeGrafter"/>
</dbReference>
<accession>A0A382YQF0</accession>
<proteinExistence type="predicted"/>
<name>A0A382YQF0_9ZZZZ</name>
<sequence>MKKIFIASDHAGFEIKNGLVEHFSQLLEDLGTNSNNRVDYPDFAHSLVNNINKNPKSKGILICGTGVGMSIVANRNPEIRAGLAFNSVIAKLIRQHNDANIL</sequence>
<dbReference type="PANTHER" id="PTHR30345">
    <property type="entry name" value="RIBOSE-5-PHOSPHATE ISOMERASE B"/>
    <property type="match status" value="1"/>
</dbReference>
<dbReference type="Gene3D" id="3.40.1400.10">
    <property type="entry name" value="Sugar-phosphate isomerase, RpiB/LacA/LacB"/>
    <property type="match status" value="1"/>
</dbReference>
<dbReference type="NCBIfam" id="TIGR00689">
    <property type="entry name" value="rpiB_lacA_lacB"/>
    <property type="match status" value="1"/>
</dbReference>
<dbReference type="GO" id="GO:0004751">
    <property type="term" value="F:ribose-5-phosphate isomerase activity"/>
    <property type="evidence" value="ECO:0007669"/>
    <property type="project" value="TreeGrafter"/>
</dbReference>
<protein>
    <recommendedName>
        <fullName evidence="2">Ribose 5-phosphate isomerase B</fullName>
    </recommendedName>
</protein>
<evidence type="ECO:0008006" key="2">
    <source>
        <dbReference type="Google" id="ProtNLM"/>
    </source>
</evidence>
<gene>
    <name evidence="1" type="ORF">METZ01_LOCUS437592</name>
</gene>
<dbReference type="InterPro" id="IPR003500">
    <property type="entry name" value="RpiB_LacA_LacB"/>
</dbReference>